<comment type="caution">
    <text evidence="9">The sequence shown here is derived from an EMBL/GenBank/DDBJ whole genome shotgun (WGS) entry which is preliminary data.</text>
</comment>
<evidence type="ECO:0000256" key="8">
    <source>
        <dbReference type="SAM" id="Phobius"/>
    </source>
</evidence>
<protein>
    <recommendedName>
        <fullName evidence="11">Electron transport complex protein RnfE</fullName>
    </recommendedName>
</protein>
<dbReference type="RefSeq" id="WP_155581264.1">
    <property type="nucleotide sequence ID" value="NZ_JBHSTH010000004.1"/>
</dbReference>
<evidence type="ECO:0000256" key="3">
    <source>
        <dbReference type="ARBA" id="ARBA00022519"/>
    </source>
</evidence>
<evidence type="ECO:0000256" key="1">
    <source>
        <dbReference type="ARBA" id="ARBA00004127"/>
    </source>
</evidence>
<evidence type="ECO:0000256" key="2">
    <source>
        <dbReference type="ARBA" id="ARBA00022448"/>
    </source>
</evidence>
<keyword evidence="6 8" id="KW-1133">Transmembrane helix</keyword>
<keyword evidence="5" id="KW-1278">Translocase</keyword>
<gene>
    <name evidence="9" type="ORF">GNF76_00670</name>
</gene>
<keyword evidence="10" id="KW-1185">Reference proteome</keyword>
<name>A0A6I3VXZ2_9PSED</name>
<organism evidence="9 10">
    <name type="scientific">Pseudomonas spelaei</name>
    <dbReference type="NCBI Taxonomy" id="1055469"/>
    <lineage>
        <taxon>Bacteria</taxon>
        <taxon>Pseudomonadati</taxon>
        <taxon>Pseudomonadota</taxon>
        <taxon>Gammaproteobacteria</taxon>
        <taxon>Pseudomonadales</taxon>
        <taxon>Pseudomonadaceae</taxon>
        <taxon>Pseudomonas</taxon>
    </lineage>
</organism>
<keyword evidence="4 8" id="KW-0812">Transmembrane</keyword>
<reference evidence="9 10" key="1">
    <citation type="submission" date="2019-11" db="EMBL/GenBank/DDBJ databases">
        <title>Pseudomonas karstica sp. nov. and Pseudomonas spelaei sp. nov. from karst caves.</title>
        <authorList>
            <person name="Zeman M."/>
        </authorList>
    </citation>
    <scope>NUCLEOTIDE SEQUENCE [LARGE SCALE GENOMIC DNA]</scope>
    <source>
        <strain evidence="9 10">CCM 7893</strain>
    </source>
</reference>
<feature type="transmembrane region" description="Helical" evidence="8">
    <location>
        <begin position="140"/>
        <end position="157"/>
    </location>
</feature>
<dbReference type="PANTHER" id="PTHR30586">
    <property type="entry name" value="ELECTRON TRANSPORT COMPLEX PROTEIN RNFE"/>
    <property type="match status" value="1"/>
</dbReference>
<dbReference type="OrthoDB" id="7028957at2"/>
<evidence type="ECO:0000256" key="6">
    <source>
        <dbReference type="ARBA" id="ARBA00022989"/>
    </source>
</evidence>
<feature type="transmembrane region" description="Helical" evidence="8">
    <location>
        <begin position="58"/>
        <end position="80"/>
    </location>
</feature>
<sequence length="168" mass="17652">MTKSPGLTGSLMLAPLIGVSDTLPKALSFWALSVLIVTLYGVGMGCVRNLLGERMRLIASLLLAATLVSCVQLILQAFALPLYQQLGIYLALISVQCVLLEYSGGFDAGQGKTRLQLFGLFGLLLITLGSVRGLLGSGTIAALAPGGFILLGLLLAGRQAWVHFSKPH</sequence>
<evidence type="ECO:0000313" key="10">
    <source>
        <dbReference type="Proteomes" id="UP000438196"/>
    </source>
</evidence>
<dbReference type="Proteomes" id="UP000438196">
    <property type="component" value="Unassembled WGS sequence"/>
</dbReference>
<comment type="subcellular location">
    <subcellularLocation>
        <location evidence="1">Endomembrane system</location>
        <topology evidence="1">Multi-pass membrane protein</topology>
    </subcellularLocation>
</comment>
<accession>A0A6I3VXZ2</accession>
<dbReference type="InterPro" id="IPR003667">
    <property type="entry name" value="NqrDE/RnfAE"/>
</dbReference>
<dbReference type="GO" id="GO:0005886">
    <property type="term" value="C:plasma membrane"/>
    <property type="evidence" value="ECO:0007669"/>
    <property type="project" value="TreeGrafter"/>
</dbReference>
<feature type="transmembrane region" description="Helical" evidence="8">
    <location>
        <begin position="115"/>
        <end position="134"/>
    </location>
</feature>
<evidence type="ECO:0000256" key="5">
    <source>
        <dbReference type="ARBA" id="ARBA00022967"/>
    </source>
</evidence>
<dbReference type="PIRSF" id="PIRSF006102">
    <property type="entry name" value="NQR_DE"/>
    <property type="match status" value="1"/>
</dbReference>
<dbReference type="GO" id="GO:0012505">
    <property type="term" value="C:endomembrane system"/>
    <property type="evidence" value="ECO:0007669"/>
    <property type="project" value="UniProtKB-SubCell"/>
</dbReference>
<dbReference type="EMBL" id="WNNK01000001">
    <property type="protein sequence ID" value="MUF02825.1"/>
    <property type="molecule type" value="Genomic_DNA"/>
</dbReference>
<evidence type="ECO:0000256" key="4">
    <source>
        <dbReference type="ARBA" id="ARBA00022692"/>
    </source>
</evidence>
<evidence type="ECO:0008006" key="11">
    <source>
        <dbReference type="Google" id="ProtNLM"/>
    </source>
</evidence>
<evidence type="ECO:0000256" key="7">
    <source>
        <dbReference type="ARBA" id="ARBA00023136"/>
    </source>
</evidence>
<keyword evidence="3" id="KW-0997">Cell inner membrane</keyword>
<dbReference type="AlphaFoldDB" id="A0A6I3VXZ2"/>
<dbReference type="Pfam" id="PF02508">
    <property type="entry name" value="Rnf-Nqr"/>
    <property type="match status" value="1"/>
</dbReference>
<feature type="transmembrane region" description="Helical" evidence="8">
    <location>
        <begin position="86"/>
        <end position="103"/>
    </location>
</feature>
<feature type="transmembrane region" description="Helical" evidence="8">
    <location>
        <begin position="30"/>
        <end position="51"/>
    </location>
</feature>
<keyword evidence="3" id="KW-1003">Cell membrane</keyword>
<keyword evidence="7 8" id="KW-0472">Membrane</keyword>
<evidence type="ECO:0000313" key="9">
    <source>
        <dbReference type="EMBL" id="MUF02825.1"/>
    </source>
</evidence>
<proteinExistence type="predicted"/>
<dbReference type="PANTHER" id="PTHR30586:SF0">
    <property type="entry name" value="ION-TRANSLOCATING OXIDOREDUCTASE COMPLEX SUBUNIT E"/>
    <property type="match status" value="1"/>
</dbReference>
<keyword evidence="2" id="KW-0813">Transport</keyword>